<feature type="region of interest" description="Disordered" evidence="8">
    <location>
        <begin position="711"/>
        <end position="739"/>
    </location>
</feature>
<evidence type="ECO:0000256" key="7">
    <source>
        <dbReference type="SAM" id="Coils"/>
    </source>
</evidence>
<dbReference type="GO" id="GO:0006364">
    <property type="term" value="P:rRNA processing"/>
    <property type="evidence" value="ECO:0007669"/>
    <property type="project" value="TreeGrafter"/>
</dbReference>
<sequence length="739" mass="84747">MKVRLGILSLSRKCGDIGNSETLLWIKASTRLLDDSAEPGSGFAYTVDPLLEVLYYETVKVFIGQLYKMEPRDIVSAMWSMVDHLNVAEFLFNEEFCKDVADMAIRRNWEFYELSRLCYCMNRMHYINLDLCEHYFNLLKQNMSYVTSQVKNLSQSLSYLSMCSYRPNQFDDAFSHAMTLGRDVISQASGLDLLYFALDSAVLGCFDPLTVKKIFSQPTFNQIEALDKLTHKKLLLQLQQALRTFVPSLQIEQIPPKLFEDCIEAEKRFHLDGARGGVTVVKDVIEHAFGGARFVIHGAVTKEGNVIEHSNVGFFKEGCQGRNDGLERQDSVTGKGRSTPRDIQQKPARGSFEEKADQELFIVDTPSEESTPQEKPNEKKKKKRGTSPLRCFKILEPLTAVQDPISKRNTGKPSLPRYLRKKNLAGHKSKLARVPQISSDDDRKAYDIWSDGTPLERQPQVVKINSADLFPQVKRHLLESTCDRVMDRPRHRLDKVSKLPAVEVPDPGQSYNPTFADHQNLMLKAHLIEAEKEEAKAKINRKVEDMIKNVAGLPTEENWMAEMCQGLGDEDDNDADSGIAEEDKDLKLDRGSRDHMKAKTRKQRRKAKLIKMEKNKLKEAKEKVQKEQNIFRVKSIGKEIAAEEKRHKEAAERRAKRKEMKAYQPLFLGPHKFEPQPIEINLSKEISGSLRRVRAEGDLITDRFKSLQKRNIMEPRKLRMPKKVKVKKYERNSHKMSHP</sequence>
<feature type="compositionally biased region" description="Basic and acidic residues" evidence="8">
    <location>
        <begin position="584"/>
        <end position="597"/>
    </location>
</feature>
<comment type="subcellular location">
    <subcellularLocation>
        <location evidence="1">Nucleus</location>
        <location evidence="1">Nucleolus</location>
    </subcellularLocation>
    <subcellularLocation>
        <location evidence="2">Nucleus</location>
        <location evidence="2">Nucleoplasm</location>
    </subcellularLocation>
</comment>
<evidence type="ECO:0000256" key="5">
    <source>
        <dbReference type="ARBA" id="ARBA00022517"/>
    </source>
</evidence>
<dbReference type="AlphaFoldDB" id="A0AA88HL21"/>
<evidence type="ECO:0000256" key="2">
    <source>
        <dbReference type="ARBA" id="ARBA00004642"/>
    </source>
</evidence>
<keyword evidence="6" id="KW-0539">Nucleus</keyword>
<feature type="region of interest" description="Disordered" evidence="8">
    <location>
        <begin position="567"/>
        <end position="606"/>
    </location>
</feature>
<dbReference type="PANTHER" id="PTHR14211:SF7">
    <property type="entry name" value="RIBOSOME BIOGENESIS PROTEIN NOP53"/>
    <property type="match status" value="1"/>
</dbReference>
<evidence type="ECO:0000256" key="8">
    <source>
        <dbReference type="SAM" id="MobiDB-lite"/>
    </source>
</evidence>
<evidence type="ECO:0000313" key="9">
    <source>
        <dbReference type="EMBL" id="KAK2707671.1"/>
    </source>
</evidence>
<name>A0AA88HL21_ARTSF</name>
<dbReference type="Proteomes" id="UP001187531">
    <property type="component" value="Unassembled WGS sequence"/>
</dbReference>
<proteinExistence type="inferred from homology"/>
<comment type="caution">
    <text evidence="9">The sequence shown here is derived from an EMBL/GenBank/DDBJ whole genome shotgun (WGS) entry which is preliminary data.</text>
</comment>
<dbReference type="InterPro" id="IPR011687">
    <property type="entry name" value="Nop53/GLTSCR2"/>
</dbReference>
<dbReference type="GO" id="GO:0005730">
    <property type="term" value="C:nucleolus"/>
    <property type="evidence" value="ECO:0007669"/>
    <property type="project" value="UniProtKB-SubCell"/>
</dbReference>
<keyword evidence="10" id="KW-1185">Reference proteome</keyword>
<evidence type="ECO:0000256" key="4">
    <source>
        <dbReference type="ARBA" id="ARBA00018339"/>
    </source>
</evidence>
<keyword evidence="7" id="KW-0175">Coiled coil</keyword>
<evidence type="ECO:0000256" key="3">
    <source>
        <dbReference type="ARBA" id="ARBA00008838"/>
    </source>
</evidence>
<reference evidence="9" key="1">
    <citation type="submission" date="2023-07" db="EMBL/GenBank/DDBJ databases">
        <title>Chromosome-level genome assembly of Artemia franciscana.</title>
        <authorList>
            <person name="Jo E."/>
        </authorList>
    </citation>
    <scope>NUCLEOTIDE SEQUENCE</scope>
    <source>
        <tissue evidence="9">Whole body</tissue>
    </source>
</reference>
<feature type="compositionally biased region" description="Acidic residues" evidence="8">
    <location>
        <begin position="568"/>
        <end position="583"/>
    </location>
</feature>
<keyword evidence="5" id="KW-0690">Ribosome biogenesis</keyword>
<feature type="coiled-coil region" evidence="7">
    <location>
        <begin position="607"/>
        <end position="661"/>
    </location>
</feature>
<dbReference type="GO" id="GO:0005654">
    <property type="term" value="C:nucleoplasm"/>
    <property type="evidence" value="ECO:0007669"/>
    <property type="project" value="UniProtKB-SubCell"/>
</dbReference>
<dbReference type="GO" id="GO:0000027">
    <property type="term" value="P:ribosomal large subunit assembly"/>
    <property type="evidence" value="ECO:0007669"/>
    <property type="project" value="TreeGrafter"/>
</dbReference>
<dbReference type="PANTHER" id="PTHR14211">
    <property type="entry name" value="GLIOMA SUPPRESSOR CANDIDATE REGION GENE 2"/>
    <property type="match status" value="1"/>
</dbReference>
<dbReference type="Pfam" id="PF07767">
    <property type="entry name" value="Nop53"/>
    <property type="match status" value="1"/>
</dbReference>
<accession>A0AA88HL21</accession>
<dbReference type="EMBL" id="JAVRJZ010000019">
    <property type="protein sequence ID" value="KAK2707671.1"/>
    <property type="molecule type" value="Genomic_DNA"/>
</dbReference>
<protein>
    <recommendedName>
        <fullName evidence="4">Ribosome biogenesis protein NOP53</fullName>
    </recommendedName>
</protein>
<dbReference type="GO" id="GO:0008097">
    <property type="term" value="F:5S rRNA binding"/>
    <property type="evidence" value="ECO:0007669"/>
    <property type="project" value="TreeGrafter"/>
</dbReference>
<evidence type="ECO:0000313" key="10">
    <source>
        <dbReference type="Proteomes" id="UP001187531"/>
    </source>
</evidence>
<evidence type="ECO:0000256" key="6">
    <source>
        <dbReference type="ARBA" id="ARBA00023242"/>
    </source>
</evidence>
<feature type="region of interest" description="Disordered" evidence="8">
    <location>
        <begin position="318"/>
        <end position="386"/>
    </location>
</feature>
<evidence type="ECO:0000256" key="1">
    <source>
        <dbReference type="ARBA" id="ARBA00004604"/>
    </source>
</evidence>
<comment type="similarity">
    <text evidence="3">Belongs to the NOP53 family.</text>
</comment>
<feature type="coiled-coil region" evidence="7">
    <location>
        <begin position="518"/>
        <end position="545"/>
    </location>
</feature>
<organism evidence="9 10">
    <name type="scientific">Artemia franciscana</name>
    <name type="common">Brine shrimp</name>
    <name type="synonym">Artemia sanfranciscana</name>
    <dbReference type="NCBI Taxonomy" id="6661"/>
    <lineage>
        <taxon>Eukaryota</taxon>
        <taxon>Metazoa</taxon>
        <taxon>Ecdysozoa</taxon>
        <taxon>Arthropoda</taxon>
        <taxon>Crustacea</taxon>
        <taxon>Branchiopoda</taxon>
        <taxon>Anostraca</taxon>
        <taxon>Artemiidae</taxon>
        <taxon>Artemia</taxon>
    </lineage>
</organism>
<gene>
    <name evidence="9" type="ORF">QYM36_015383</name>
</gene>